<dbReference type="Gene3D" id="3.30.70.100">
    <property type="match status" value="5"/>
</dbReference>
<dbReference type="Pfam" id="PF00702">
    <property type="entry name" value="Hydrolase"/>
    <property type="match status" value="1"/>
</dbReference>
<evidence type="ECO:0000256" key="2">
    <source>
        <dbReference type="ARBA" id="ARBA00006024"/>
    </source>
</evidence>
<dbReference type="FunFam" id="3.40.50.1000:FF:000144">
    <property type="entry name" value="copper-transporting ATPase 1 isoform X2"/>
    <property type="match status" value="1"/>
</dbReference>
<dbReference type="SUPFAM" id="SSF55008">
    <property type="entry name" value="HMA, heavy metal-associated domain"/>
    <property type="match status" value="5"/>
</dbReference>
<keyword evidence="5 16" id="KW-0479">Metal-binding</keyword>
<dbReference type="Pfam" id="PF00403">
    <property type="entry name" value="HMA"/>
    <property type="match status" value="3"/>
</dbReference>
<dbReference type="Gene3D" id="2.70.150.10">
    <property type="entry name" value="Calcium-transporting ATPase, cytoplasmic transduction domain A"/>
    <property type="match status" value="1"/>
</dbReference>
<keyword evidence="13 16" id="KW-0472">Membrane</keyword>
<evidence type="ECO:0000256" key="13">
    <source>
        <dbReference type="ARBA" id="ARBA00023136"/>
    </source>
</evidence>
<keyword evidence="19" id="KW-1185">Reference proteome</keyword>
<name>A0A848FDJ0_9BURK</name>
<evidence type="ECO:0000313" key="18">
    <source>
        <dbReference type="EMBL" id="NML17066.1"/>
    </source>
</evidence>
<dbReference type="InterPro" id="IPR059000">
    <property type="entry name" value="ATPase_P-type_domA"/>
</dbReference>
<feature type="transmembrane region" description="Helical" evidence="16">
    <location>
        <begin position="1005"/>
        <end position="1025"/>
    </location>
</feature>
<dbReference type="Gene3D" id="3.40.50.1000">
    <property type="entry name" value="HAD superfamily/HAD-like"/>
    <property type="match status" value="1"/>
</dbReference>
<dbReference type="InterPro" id="IPR044492">
    <property type="entry name" value="P_typ_ATPase_HD_dom"/>
</dbReference>
<feature type="transmembrane region" description="Helical" evidence="16">
    <location>
        <begin position="468"/>
        <end position="487"/>
    </location>
</feature>
<dbReference type="InterPro" id="IPR051014">
    <property type="entry name" value="Cation_Transport_ATPase_IB"/>
</dbReference>
<dbReference type="InterPro" id="IPR018303">
    <property type="entry name" value="ATPase_P-typ_P_site"/>
</dbReference>
<gene>
    <name evidence="18" type="ORF">HHL10_18980</name>
</gene>
<dbReference type="InterPro" id="IPR023214">
    <property type="entry name" value="HAD_sf"/>
</dbReference>
<comment type="catalytic activity">
    <reaction evidence="14">
        <text>Zn(2+)(in) + ATP + H2O = Zn(2+)(out) + ADP + phosphate + H(+)</text>
        <dbReference type="Rhea" id="RHEA:20621"/>
        <dbReference type="ChEBI" id="CHEBI:15377"/>
        <dbReference type="ChEBI" id="CHEBI:15378"/>
        <dbReference type="ChEBI" id="CHEBI:29105"/>
        <dbReference type="ChEBI" id="CHEBI:30616"/>
        <dbReference type="ChEBI" id="CHEBI:43474"/>
        <dbReference type="ChEBI" id="CHEBI:456216"/>
        <dbReference type="EC" id="7.2.2.12"/>
    </reaction>
</comment>
<feature type="domain" description="HMA" evidence="17">
    <location>
        <begin position="86"/>
        <end position="150"/>
    </location>
</feature>
<accession>A0A848FDJ0</accession>
<evidence type="ECO:0000313" key="19">
    <source>
        <dbReference type="Proteomes" id="UP000574067"/>
    </source>
</evidence>
<keyword evidence="9" id="KW-1278">Translocase</keyword>
<dbReference type="NCBIfam" id="TIGR01494">
    <property type="entry name" value="ATPase_P-type"/>
    <property type="match status" value="1"/>
</dbReference>
<dbReference type="PRINTS" id="PR00941">
    <property type="entry name" value="CDATPASE"/>
</dbReference>
<keyword evidence="10 16" id="KW-1133">Transmembrane helix</keyword>
<dbReference type="GO" id="GO:0016887">
    <property type="term" value="F:ATP hydrolysis activity"/>
    <property type="evidence" value="ECO:0007669"/>
    <property type="project" value="InterPro"/>
</dbReference>
<dbReference type="InterPro" id="IPR036412">
    <property type="entry name" value="HAD-like_sf"/>
</dbReference>
<evidence type="ECO:0000256" key="12">
    <source>
        <dbReference type="ARBA" id="ARBA00023065"/>
    </source>
</evidence>
<keyword evidence="6 16" id="KW-0547">Nucleotide-binding</keyword>
<evidence type="ECO:0000259" key="17">
    <source>
        <dbReference type="PROSITE" id="PS50846"/>
    </source>
</evidence>
<dbReference type="CDD" id="cd00371">
    <property type="entry name" value="HMA"/>
    <property type="match status" value="3"/>
</dbReference>
<dbReference type="PROSITE" id="PS00154">
    <property type="entry name" value="ATPASE_E1_E2"/>
    <property type="match status" value="1"/>
</dbReference>
<keyword evidence="16" id="KW-1003">Cell membrane</keyword>
<keyword evidence="12" id="KW-0406">Ion transport</keyword>
<evidence type="ECO:0000256" key="11">
    <source>
        <dbReference type="ARBA" id="ARBA00023008"/>
    </source>
</evidence>
<dbReference type="SUPFAM" id="SSF81653">
    <property type="entry name" value="Calcium ATPase, transduction domain A"/>
    <property type="match status" value="1"/>
</dbReference>
<dbReference type="Pfam" id="PF00122">
    <property type="entry name" value="E1-E2_ATPase"/>
    <property type="match status" value="1"/>
</dbReference>
<feature type="domain" description="HMA" evidence="17">
    <location>
        <begin position="280"/>
        <end position="344"/>
    </location>
</feature>
<dbReference type="SUPFAM" id="SSF81665">
    <property type="entry name" value="Calcium ATPase, transmembrane domain M"/>
    <property type="match status" value="1"/>
</dbReference>
<dbReference type="InterPro" id="IPR023298">
    <property type="entry name" value="ATPase_P-typ_TM_dom_sf"/>
</dbReference>
<dbReference type="InterPro" id="IPR006121">
    <property type="entry name" value="HMA_dom"/>
</dbReference>
<dbReference type="PRINTS" id="PR00119">
    <property type="entry name" value="CATATPASE"/>
</dbReference>
<dbReference type="GO" id="GO:0012505">
    <property type="term" value="C:endomembrane system"/>
    <property type="evidence" value="ECO:0007669"/>
    <property type="project" value="UniProtKB-SubCell"/>
</dbReference>
<feature type="transmembrane region" description="Helical" evidence="16">
    <location>
        <begin position="672"/>
        <end position="697"/>
    </location>
</feature>
<dbReference type="SFLD" id="SFLDF00027">
    <property type="entry name" value="p-type_atpase"/>
    <property type="match status" value="1"/>
</dbReference>
<protein>
    <submittedName>
        <fullName evidence="18">Heavy metal translocating P-type ATPase</fullName>
    </submittedName>
</protein>
<dbReference type="SFLD" id="SFLDG00002">
    <property type="entry name" value="C1.7:_P-type_atpase_like"/>
    <property type="match status" value="1"/>
</dbReference>
<keyword evidence="7" id="KW-0187">Copper transport</keyword>
<dbReference type="PANTHER" id="PTHR48085:SF5">
    <property type="entry name" value="CADMIUM_ZINC-TRANSPORTING ATPASE HMA4-RELATED"/>
    <property type="match status" value="1"/>
</dbReference>
<evidence type="ECO:0000256" key="6">
    <source>
        <dbReference type="ARBA" id="ARBA00022741"/>
    </source>
</evidence>
<keyword evidence="4 16" id="KW-0812">Transmembrane</keyword>
<dbReference type="InterPro" id="IPR036163">
    <property type="entry name" value="HMA_dom_sf"/>
</dbReference>
<feature type="transmembrane region" description="Helical" evidence="16">
    <location>
        <begin position="703"/>
        <end position="730"/>
    </location>
</feature>
<evidence type="ECO:0000256" key="7">
    <source>
        <dbReference type="ARBA" id="ARBA00022796"/>
    </source>
</evidence>
<evidence type="ECO:0000256" key="16">
    <source>
        <dbReference type="RuleBase" id="RU362081"/>
    </source>
</evidence>
<evidence type="ECO:0000256" key="1">
    <source>
        <dbReference type="ARBA" id="ARBA00004127"/>
    </source>
</evidence>
<dbReference type="InterPro" id="IPR023299">
    <property type="entry name" value="ATPase_P-typ_cyto_dom_N"/>
</dbReference>
<keyword evidence="11" id="KW-0186">Copper</keyword>
<evidence type="ECO:0000256" key="3">
    <source>
        <dbReference type="ARBA" id="ARBA00022448"/>
    </source>
</evidence>
<evidence type="ECO:0000256" key="8">
    <source>
        <dbReference type="ARBA" id="ARBA00022840"/>
    </source>
</evidence>
<dbReference type="AlphaFoldDB" id="A0A848FDJ0"/>
<evidence type="ECO:0000256" key="4">
    <source>
        <dbReference type="ARBA" id="ARBA00022692"/>
    </source>
</evidence>
<dbReference type="GO" id="GO:0046872">
    <property type="term" value="F:metal ion binding"/>
    <property type="evidence" value="ECO:0007669"/>
    <property type="project" value="UniProtKB-KW"/>
</dbReference>
<feature type="transmembrane region" description="Helical" evidence="16">
    <location>
        <begin position="1031"/>
        <end position="1050"/>
    </location>
</feature>
<organism evidence="18 19">
    <name type="scientific">Azohydromonas caseinilytica</name>
    <dbReference type="NCBI Taxonomy" id="2728836"/>
    <lineage>
        <taxon>Bacteria</taxon>
        <taxon>Pseudomonadati</taxon>
        <taxon>Pseudomonadota</taxon>
        <taxon>Betaproteobacteria</taxon>
        <taxon>Burkholderiales</taxon>
        <taxon>Sphaerotilaceae</taxon>
        <taxon>Azohydromonas</taxon>
    </lineage>
</organism>
<dbReference type="GO" id="GO:0005886">
    <property type="term" value="C:plasma membrane"/>
    <property type="evidence" value="ECO:0007669"/>
    <property type="project" value="UniProtKB-SubCell"/>
</dbReference>
<dbReference type="InterPro" id="IPR027256">
    <property type="entry name" value="P-typ_ATPase_IB"/>
</dbReference>
<dbReference type="NCBIfam" id="TIGR01525">
    <property type="entry name" value="ATPase-IB_hvy"/>
    <property type="match status" value="1"/>
</dbReference>
<feature type="transmembrane region" description="Helical" evidence="16">
    <location>
        <begin position="499"/>
        <end position="515"/>
    </location>
</feature>
<dbReference type="EMBL" id="JABBFW010000014">
    <property type="protein sequence ID" value="NML17066.1"/>
    <property type="molecule type" value="Genomic_DNA"/>
</dbReference>
<dbReference type="GO" id="GO:0005524">
    <property type="term" value="F:ATP binding"/>
    <property type="evidence" value="ECO:0007669"/>
    <property type="project" value="UniProtKB-UniRule"/>
</dbReference>
<feature type="domain" description="HMA" evidence="17">
    <location>
        <begin position="355"/>
        <end position="419"/>
    </location>
</feature>
<dbReference type="Proteomes" id="UP000574067">
    <property type="component" value="Unassembled WGS sequence"/>
</dbReference>
<dbReference type="InterPro" id="IPR008250">
    <property type="entry name" value="ATPase_P-typ_transduc_dom_A_sf"/>
</dbReference>
<dbReference type="NCBIfam" id="TIGR01511">
    <property type="entry name" value="ATPase-IB1_Cu"/>
    <property type="match status" value="1"/>
</dbReference>
<dbReference type="InterPro" id="IPR001757">
    <property type="entry name" value="P_typ_ATPase"/>
</dbReference>
<dbReference type="GO" id="GO:0016463">
    <property type="term" value="F:P-type zinc transporter activity"/>
    <property type="evidence" value="ECO:0007669"/>
    <property type="project" value="UniProtKB-EC"/>
</dbReference>
<proteinExistence type="inferred from homology"/>
<sequence length="1065" mass="111620">MDCHSEERAIRDRLASLAQIQSLSFDLPGRRLTVSHSLPSPQPLVEALHEIGMQASLEQAPAADTGGGSCGASCASSCGGSAATLSEDVFTIPNMDCRSEEAAIRERLGKLAQVQALSFDLPGRRLTVTHSLASPQPLVEALHEIGMHASLGVVAAGTDSGSCGATCGSACGGSPATLSKDVFTIPNMDCRSEEAAIRHRLGQLQGVEAMEFDLAAHRLSVAHALPSVQPILAALEAIGMRASLGEEAAAPKASDHEAQAASCGPCGKPVASPGPAATGNTLQLLITNMDCPTEEALIRKRLGKVSGVDRLDFDLMNRRLAVQHRLPDTTPVLSALREIGMDATVEREAGPSPKGQATYLIEKMDCPTEEALLRKALQGMPGVSSLQFDLMSRTLTVSHELPDEAPITAAIERLGMSPVLRDRSQPAPAVTREFGTGISKAQWARMGAAGVLAIGAEAMAFAGLGESSWPVVGAALAAIALGGIETLKKGWIALRTLSLNMNLLMTIAVTGAALIGQWPEAAVVIWLFGIAEMIEALSLDRARNAIRALMNLAPETALARQSDGRWEEVRAESVPMGALVRVRPGERIALDGVVVSGGSSVNQAPITGESMPVEKNPGDTVFAGTINERGTLEFEVRSRKGETTLDRIARSVQEAQGQRAPTQRFVDRFASVYTPIVFALAVAVAVIPPLLFGGAWFDWGYKALVMLVIACPCALVISTPVTVVSGLAAAARRGILVKGGLYLEQGRLLRAVALDKTGTLTHGRPSLTDTVALGAMSQDEALRVAASLDALSEHPVATAIVSAYGARPHAVVQRFEALAGRGVKGDIDGVTYYIGNQRLADELGVADERVREELERLEAQAKTAVVLATASQALAVLAVADTVRESSKQAVAELKQLGVEPVMLTGDNRKTAEAVAARVGITDVRGEMLPHDKLAAVEQLASQAPVGMVGDGVNDAPALVKSNIGFAMGAAGTDTAIETADVALMQDDLRKLPEFIRLSRRVGGVLRANITFAIGTKAIFMVLAFTGHASLWLAILADMGASLAVVFNGLRLLKGSPSGRTHHAG</sequence>
<dbReference type="Gene3D" id="3.40.1110.10">
    <property type="entry name" value="Calcium-transporting ATPase, cytoplasmic domain N"/>
    <property type="match status" value="1"/>
</dbReference>
<dbReference type="SUPFAM" id="SSF56784">
    <property type="entry name" value="HAD-like"/>
    <property type="match status" value="1"/>
</dbReference>
<dbReference type="PANTHER" id="PTHR48085">
    <property type="entry name" value="CADMIUM/ZINC-TRANSPORTING ATPASE HMA2-RELATED"/>
    <property type="match status" value="1"/>
</dbReference>
<dbReference type="GO" id="GO:0015086">
    <property type="term" value="F:cadmium ion transmembrane transporter activity"/>
    <property type="evidence" value="ECO:0007669"/>
    <property type="project" value="TreeGrafter"/>
</dbReference>
<evidence type="ECO:0000256" key="10">
    <source>
        <dbReference type="ARBA" id="ARBA00022989"/>
    </source>
</evidence>
<comment type="catalytic activity">
    <reaction evidence="15">
        <text>Cu(+)(in) + ATP + H2O = Cu(+)(out) + ADP + phosphate + H(+)</text>
        <dbReference type="Rhea" id="RHEA:25792"/>
        <dbReference type="ChEBI" id="CHEBI:15377"/>
        <dbReference type="ChEBI" id="CHEBI:15378"/>
        <dbReference type="ChEBI" id="CHEBI:30616"/>
        <dbReference type="ChEBI" id="CHEBI:43474"/>
        <dbReference type="ChEBI" id="CHEBI:49552"/>
        <dbReference type="ChEBI" id="CHEBI:456216"/>
        <dbReference type="EC" id="7.2.2.8"/>
    </reaction>
</comment>
<dbReference type="SFLD" id="SFLDS00003">
    <property type="entry name" value="Haloacid_Dehalogenase"/>
    <property type="match status" value="1"/>
</dbReference>
<dbReference type="PROSITE" id="PS50846">
    <property type="entry name" value="HMA_2"/>
    <property type="match status" value="5"/>
</dbReference>
<feature type="domain" description="HMA" evidence="17">
    <location>
        <begin position="179"/>
        <end position="243"/>
    </location>
</feature>
<evidence type="ECO:0000256" key="15">
    <source>
        <dbReference type="ARBA" id="ARBA00049289"/>
    </source>
</evidence>
<comment type="subcellular location">
    <subcellularLocation>
        <location evidence="16">Cell membrane</location>
    </subcellularLocation>
    <subcellularLocation>
        <location evidence="1">Endomembrane system</location>
        <topology evidence="1">Multi-pass membrane protein</topology>
    </subcellularLocation>
</comment>
<dbReference type="FunFam" id="2.70.150.10:FF:000002">
    <property type="entry name" value="Copper-transporting ATPase 1, putative"/>
    <property type="match status" value="1"/>
</dbReference>
<feature type="domain" description="HMA" evidence="17">
    <location>
        <begin position="1"/>
        <end position="56"/>
    </location>
</feature>
<feature type="transmembrane region" description="Helical" evidence="16">
    <location>
        <begin position="521"/>
        <end position="539"/>
    </location>
</feature>
<dbReference type="GO" id="GO:0140581">
    <property type="term" value="F:P-type monovalent copper transporter activity"/>
    <property type="evidence" value="ECO:0007669"/>
    <property type="project" value="UniProtKB-EC"/>
</dbReference>
<evidence type="ECO:0000256" key="5">
    <source>
        <dbReference type="ARBA" id="ARBA00022723"/>
    </source>
</evidence>
<comment type="similarity">
    <text evidence="2 16">Belongs to the cation transport ATPase (P-type) (TC 3.A.3) family. Type IB subfamily.</text>
</comment>
<evidence type="ECO:0000256" key="9">
    <source>
        <dbReference type="ARBA" id="ARBA00022967"/>
    </source>
</evidence>
<reference evidence="18 19" key="1">
    <citation type="submission" date="2020-04" db="EMBL/GenBank/DDBJ databases">
        <title>Azohydromonas sp. isolated from soil.</title>
        <authorList>
            <person name="Dahal R.H."/>
        </authorList>
    </citation>
    <scope>NUCLEOTIDE SEQUENCE [LARGE SCALE GENOMIC DNA]</scope>
    <source>
        <strain evidence="18 19">G-1-1-14</strain>
    </source>
</reference>
<keyword evidence="8 16" id="KW-0067">ATP-binding</keyword>
<keyword evidence="3" id="KW-0813">Transport</keyword>
<evidence type="ECO:0000256" key="14">
    <source>
        <dbReference type="ARBA" id="ARBA00047308"/>
    </source>
</evidence>
<comment type="caution">
    <text evidence="18">The sequence shown here is derived from an EMBL/GenBank/DDBJ whole genome shotgun (WGS) entry which is preliminary data.</text>
</comment>